<dbReference type="InterPro" id="IPR023393">
    <property type="entry name" value="START-like_dom_sf"/>
</dbReference>
<dbReference type="RefSeq" id="WP_201657229.1">
    <property type="nucleotide sequence ID" value="NZ_JAEQNC010000005.1"/>
</dbReference>
<dbReference type="Gene3D" id="3.30.530.20">
    <property type="match status" value="1"/>
</dbReference>
<gene>
    <name evidence="3" type="ORF">JJB09_10515</name>
</gene>
<evidence type="ECO:0000256" key="1">
    <source>
        <dbReference type="ARBA" id="ARBA00006817"/>
    </source>
</evidence>
<accession>A0A936YQ62</accession>
<name>A0A936YQ62_9HYPH</name>
<evidence type="ECO:0000313" key="4">
    <source>
        <dbReference type="Proteomes" id="UP000633219"/>
    </source>
</evidence>
<protein>
    <submittedName>
        <fullName evidence="3">SRPBCC domain-containing protein</fullName>
    </submittedName>
</protein>
<reference evidence="3" key="1">
    <citation type="submission" date="2021-01" db="EMBL/GenBank/DDBJ databases">
        <title>Rhizobium sp. strain KVB221 16S ribosomal RNA gene Genome sequencing and assembly.</title>
        <authorList>
            <person name="Kang M."/>
        </authorList>
    </citation>
    <scope>NUCLEOTIDE SEQUENCE</scope>
    <source>
        <strain evidence="3">KVB221</strain>
    </source>
</reference>
<organism evidence="3 4">
    <name type="scientific">Rhizobium setariae</name>
    <dbReference type="NCBI Taxonomy" id="2801340"/>
    <lineage>
        <taxon>Bacteria</taxon>
        <taxon>Pseudomonadati</taxon>
        <taxon>Pseudomonadota</taxon>
        <taxon>Alphaproteobacteria</taxon>
        <taxon>Hyphomicrobiales</taxon>
        <taxon>Rhizobiaceae</taxon>
        <taxon>Rhizobium/Agrobacterium group</taxon>
        <taxon>Rhizobium</taxon>
    </lineage>
</organism>
<dbReference type="InterPro" id="IPR013538">
    <property type="entry name" value="ASHA1/2-like_C"/>
</dbReference>
<comment type="caution">
    <text evidence="3">The sequence shown here is derived from an EMBL/GenBank/DDBJ whole genome shotgun (WGS) entry which is preliminary data.</text>
</comment>
<dbReference type="EMBL" id="JAEQNC010000005">
    <property type="protein sequence ID" value="MBL0372461.1"/>
    <property type="molecule type" value="Genomic_DNA"/>
</dbReference>
<keyword evidence="4" id="KW-1185">Reference proteome</keyword>
<sequence length="161" mass="18067">MNISEKLEAVEDRELVITRVYDAPARLLFLAYSRPEHMMRWFGPKGWPLTKCEMDFRVGGEFHFAMTSSEGEAGPPFGGKYLEIIPNKKIKYDNGFEEPGNGRMLVTVLFEEQDGKTTLTVSTVFDTAAMKKEYIGLGIEEGMNSGFDNLEELVAELKAVG</sequence>
<dbReference type="Proteomes" id="UP000633219">
    <property type="component" value="Unassembled WGS sequence"/>
</dbReference>
<dbReference type="AlphaFoldDB" id="A0A936YQ62"/>
<dbReference type="SUPFAM" id="SSF55961">
    <property type="entry name" value="Bet v1-like"/>
    <property type="match status" value="1"/>
</dbReference>
<dbReference type="Pfam" id="PF08327">
    <property type="entry name" value="AHSA1"/>
    <property type="match status" value="1"/>
</dbReference>
<evidence type="ECO:0000313" key="3">
    <source>
        <dbReference type="EMBL" id="MBL0372461.1"/>
    </source>
</evidence>
<feature type="domain" description="Activator of Hsp90 ATPase homologue 1/2-like C-terminal" evidence="2">
    <location>
        <begin position="22"/>
        <end position="154"/>
    </location>
</feature>
<proteinExistence type="inferred from homology"/>
<evidence type="ECO:0000259" key="2">
    <source>
        <dbReference type="Pfam" id="PF08327"/>
    </source>
</evidence>
<comment type="similarity">
    <text evidence="1">Belongs to the AHA1 family.</text>
</comment>